<dbReference type="Proteomes" id="UP000000745">
    <property type="component" value="Chromosome"/>
</dbReference>
<accession>B7LVJ0</accession>
<dbReference type="CAZy" id="GT52">
    <property type="family name" value="Glycosyltransferase Family 52"/>
</dbReference>
<reference evidence="2" key="1">
    <citation type="journal article" date="2009" name="PLoS Genet.">
        <title>Organised genome dynamics in the Escherichia coli species results in highly diverse adaptive paths.</title>
        <authorList>
            <person name="Touchon M."/>
            <person name="Hoede C."/>
            <person name="Tenaillon O."/>
            <person name="Barbe V."/>
            <person name="Baeriswyl S."/>
            <person name="Bidet P."/>
            <person name="Bingen E."/>
            <person name="Bonacorsi S."/>
            <person name="Bouchier C."/>
            <person name="Bouvet O."/>
            <person name="Calteau A."/>
            <person name="Chiapello H."/>
            <person name="Clermont O."/>
            <person name="Cruveiller S."/>
            <person name="Danchin A."/>
            <person name="Diard M."/>
            <person name="Dossat C."/>
            <person name="Karoui M.E."/>
            <person name="Frapy E."/>
            <person name="Garry L."/>
            <person name="Ghigo J.M."/>
            <person name="Gilles A.M."/>
            <person name="Johnson J."/>
            <person name="Le Bouguenec C."/>
            <person name="Lescat M."/>
            <person name="Mangenot S."/>
            <person name="Martinez-Jehanne V."/>
            <person name="Matic I."/>
            <person name="Nassif X."/>
            <person name="Oztas S."/>
            <person name="Petit M.A."/>
            <person name="Pichon C."/>
            <person name="Rouy Z."/>
            <person name="Ruf C.S."/>
            <person name="Schneider D."/>
            <person name="Tourret J."/>
            <person name="Vacherie B."/>
            <person name="Vallenet D."/>
            <person name="Medigue C."/>
            <person name="Rocha E.P.C."/>
            <person name="Denamur E."/>
        </authorList>
    </citation>
    <scope>NUCLEOTIDE SEQUENCE [LARGE SCALE GENOMIC DNA]</scope>
    <source>
        <strain evidence="2">ATCC 35469 / DSM 13698 / BCRC 15582 / CCUG 18766 / IAM 14443 / JCM 21226 / LMG 7866 / NBRC 102419 / NCTC 12128 / CDC 0568-73</strain>
    </source>
</reference>
<dbReference type="OrthoDB" id="2339372at2"/>
<evidence type="ECO:0000313" key="2">
    <source>
        <dbReference type="Proteomes" id="UP000000745"/>
    </source>
</evidence>
<dbReference type="Pfam" id="PF07922">
    <property type="entry name" value="Glyco_transf_52"/>
    <property type="match status" value="1"/>
</dbReference>
<dbReference type="EMBL" id="CU928158">
    <property type="protein sequence ID" value="CAQ91354.1"/>
    <property type="molecule type" value="Genomic_DNA"/>
</dbReference>
<dbReference type="KEGG" id="efe:EFER_3920"/>
<name>B7LVJ0_ESCF3</name>
<dbReference type="InterPro" id="IPR012477">
    <property type="entry name" value="Glyco_transf_52"/>
</dbReference>
<dbReference type="Gene3D" id="3.30.370.20">
    <property type="match status" value="1"/>
</dbReference>
<keyword evidence="2" id="KW-1185">Reference proteome</keyword>
<dbReference type="HOGENOM" id="CLU_076077_0_0_6"/>
<proteinExistence type="predicted"/>
<organism evidence="1 2">
    <name type="scientific">Escherichia fergusonii (strain ATCC 35469 / DSM 13698 / CCUG 18766 / IAM 14443 / JCM 21226 / LMG 7866 / NBRC 102419 / NCTC 12128 / CDC 0568-73)</name>
    <dbReference type="NCBI Taxonomy" id="585054"/>
    <lineage>
        <taxon>Bacteria</taxon>
        <taxon>Pseudomonadati</taxon>
        <taxon>Pseudomonadota</taxon>
        <taxon>Gammaproteobacteria</taxon>
        <taxon>Enterobacterales</taxon>
        <taxon>Enterobacteriaceae</taxon>
        <taxon>Escherichia</taxon>
    </lineage>
</organism>
<evidence type="ECO:0000313" key="1">
    <source>
        <dbReference type="EMBL" id="CAQ91354.1"/>
    </source>
</evidence>
<gene>
    <name evidence="1" type="ordered locus">EFER_3920</name>
</gene>
<protein>
    <submittedName>
        <fullName evidence="1">UDP-glucose:glucosyl LPS a 1, 2-glucosyltransferase</fullName>
    </submittedName>
</protein>
<dbReference type="AlphaFoldDB" id="B7LVJ0"/>
<sequence length="314" mass="36866">MYLFICMTNLQLLIAKAIIEKEQLQNVDLLFIGDDCNKKNLFYLNKLRTYFRKISIRAPAPKTSTLKTINRTRYAKKIIEMYNDNYSIVFFANFHVPLIHHILSHLKFRDIKTFDDGTNNINKKSVMYDNKPIKITSKLLRRIMGRKYHKEDILKLIKKHYSLFPNKSNIIDNTEYIALYKTNNNFLPNGETKKVLLGTVYSDAIKKGVDKQAFLQKIQEFIDVNKIDIYIPHPRESVHTFKNILTIDSVLIAEDILINYLEKGYFLKLYGFNTTVQFNLSNITAVENYNIKSSLLKDSFNNYLGFDFKLVELK</sequence>